<dbReference type="InterPro" id="IPR020058">
    <property type="entry name" value="Glu/Gln-tRNA-synth_Ib_cat-dom"/>
</dbReference>
<dbReference type="InterPro" id="IPR008925">
    <property type="entry name" value="aa_tRNA-synth_I_cd-bd_sf"/>
</dbReference>
<dbReference type="Pfam" id="PF19269">
    <property type="entry name" value="Anticodon_2"/>
    <property type="match status" value="1"/>
</dbReference>
<dbReference type="GO" id="GO:0004818">
    <property type="term" value="F:glutamate-tRNA ligase activity"/>
    <property type="evidence" value="ECO:0007669"/>
    <property type="project" value="UniProtKB-UniRule"/>
</dbReference>
<proteinExistence type="inferred from homology"/>
<dbReference type="Gene3D" id="1.10.10.350">
    <property type="match status" value="1"/>
</dbReference>
<feature type="domain" description="Glutamyl/glutaminyl-tRNA synthetase class Ib catalytic" evidence="9">
    <location>
        <begin position="5"/>
        <end position="318"/>
    </location>
</feature>
<dbReference type="InterPro" id="IPR004527">
    <property type="entry name" value="Glu-tRNA-ligase_bac/mito"/>
</dbReference>
<dbReference type="STRING" id="198312.SAMN02745193_01973"/>
<dbReference type="InterPro" id="IPR020751">
    <property type="entry name" value="aa-tRNA-synth_I_codon-bd_sub2"/>
</dbReference>
<dbReference type="GO" id="GO:0006424">
    <property type="term" value="P:glutamyl-tRNA aminoacylation"/>
    <property type="evidence" value="ECO:0007669"/>
    <property type="project" value="UniProtKB-UniRule"/>
</dbReference>
<dbReference type="GO" id="GO:0000049">
    <property type="term" value="F:tRNA binding"/>
    <property type="evidence" value="ECO:0007669"/>
    <property type="project" value="InterPro"/>
</dbReference>
<dbReference type="EC" id="6.1.1.17" evidence="8"/>
<dbReference type="GO" id="GO:0005524">
    <property type="term" value="F:ATP binding"/>
    <property type="evidence" value="ECO:0007669"/>
    <property type="project" value="UniProtKB-UniRule"/>
</dbReference>
<organism evidence="11 12">
    <name type="scientific">Erythrobacter sanguineus</name>
    <dbReference type="NCBI Taxonomy" id="198312"/>
    <lineage>
        <taxon>Bacteria</taxon>
        <taxon>Pseudomonadati</taxon>
        <taxon>Pseudomonadota</taxon>
        <taxon>Alphaproteobacteria</taxon>
        <taxon>Sphingomonadales</taxon>
        <taxon>Erythrobacteraceae</taxon>
        <taxon>Erythrobacter/Porphyrobacter group</taxon>
        <taxon>Erythrobacter</taxon>
    </lineage>
</organism>
<evidence type="ECO:0000256" key="2">
    <source>
        <dbReference type="ARBA" id="ARBA00022490"/>
    </source>
</evidence>
<gene>
    <name evidence="8" type="primary">gltX</name>
    <name evidence="11" type="ORF">SAMN02745193_01973</name>
</gene>
<comment type="subcellular location">
    <subcellularLocation>
        <location evidence="8">Cytoplasm</location>
    </subcellularLocation>
</comment>
<keyword evidence="2 8" id="KW-0963">Cytoplasm</keyword>
<dbReference type="Proteomes" id="UP000184391">
    <property type="component" value="Unassembled WGS sequence"/>
</dbReference>
<dbReference type="InterPro" id="IPR049940">
    <property type="entry name" value="GluQ/Sye"/>
</dbReference>
<dbReference type="EMBL" id="FRDF01000010">
    <property type="protein sequence ID" value="SHN59305.1"/>
    <property type="molecule type" value="Genomic_DNA"/>
</dbReference>
<comment type="caution">
    <text evidence="8">Lacks conserved residue(s) required for the propagation of feature annotation.</text>
</comment>
<reference evidence="12" key="1">
    <citation type="submission" date="2016-12" db="EMBL/GenBank/DDBJ databases">
        <authorList>
            <person name="Varghese N."/>
            <person name="Submissions S."/>
        </authorList>
    </citation>
    <scope>NUCLEOTIDE SEQUENCE [LARGE SCALE GENOMIC DNA]</scope>
    <source>
        <strain evidence="12">DSM 11032</strain>
    </source>
</reference>
<dbReference type="PROSITE" id="PS00178">
    <property type="entry name" value="AA_TRNA_LIGASE_I"/>
    <property type="match status" value="1"/>
</dbReference>
<evidence type="ECO:0000259" key="9">
    <source>
        <dbReference type="Pfam" id="PF00749"/>
    </source>
</evidence>
<dbReference type="GO" id="GO:0005737">
    <property type="term" value="C:cytoplasm"/>
    <property type="evidence" value="ECO:0007669"/>
    <property type="project" value="UniProtKB-SubCell"/>
</dbReference>
<comment type="function">
    <text evidence="8">Catalyzes the attachment of glutamate to tRNA(Glu) in a two-step reaction: glutamate is first activated by ATP to form Glu-AMP and then transferred to the acceptor end of tRNA(Glu).</text>
</comment>
<dbReference type="InterPro" id="IPR014729">
    <property type="entry name" value="Rossmann-like_a/b/a_fold"/>
</dbReference>
<dbReference type="InterPro" id="IPR045462">
    <property type="entry name" value="aa-tRNA-synth_I_cd-bd"/>
</dbReference>
<evidence type="ECO:0000259" key="10">
    <source>
        <dbReference type="Pfam" id="PF19269"/>
    </source>
</evidence>
<dbReference type="Pfam" id="PF00749">
    <property type="entry name" value="tRNA-synt_1c"/>
    <property type="match status" value="1"/>
</dbReference>
<dbReference type="Gene3D" id="3.40.50.620">
    <property type="entry name" value="HUPs"/>
    <property type="match status" value="1"/>
</dbReference>
<protein>
    <recommendedName>
        <fullName evidence="8">Glutamate--tRNA ligase</fullName>
        <ecNumber evidence="8">6.1.1.17</ecNumber>
    </recommendedName>
    <alternativeName>
        <fullName evidence="8">Glutamyl-tRNA synthetase</fullName>
        <shortName evidence="8">GluRS</shortName>
    </alternativeName>
</protein>
<keyword evidence="5 8" id="KW-0067">ATP-binding</keyword>
<evidence type="ECO:0000313" key="12">
    <source>
        <dbReference type="Proteomes" id="UP000184391"/>
    </source>
</evidence>
<evidence type="ECO:0000256" key="7">
    <source>
        <dbReference type="ARBA" id="ARBA00023146"/>
    </source>
</evidence>
<dbReference type="PRINTS" id="PR00987">
    <property type="entry name" value="TRNASYNTHGLU"/>
</dbReference>
<name>A0A1M7SLG8_9SPHN</name>
<accession>A0A1M7SLG8</accession>
<evidence type="ECO:0000256" key="4">
    <source>
        <dbReference type="ARBA" id="ARBA00022741"/>
    </source>
</evidence>
<feature type="short sequence motif" description="'HIGH' region" evidence="8">
    <location>
        <begin position="9"/>
        <end position="19"/>
    </location>
</feature>
<dbReference type="InterPro" id="IPR001412">
    <property type="entry name" value="aa-tRNA-synth_I_CS"/>
</dbReference>
<keyword evidence="7 8" id="KW-0030">Aminoacyl-tRNA synthetase</keyword>
<keyword evidence="3 8" id="KW-0436">Ligase</keyword>
<feature type="domain" description="Aminoacyl-tRNA synthetase class I anticodon-binding" evidence="10">
    <location>
        <begin position="387"/>
        <end position="451"/>
    </location>
</feature>
<feature type="binding site" evidence="8">
    <location>
        <position position="254"/>
    </location>
    <ligand>
        <name>ATP</name>
        <dbReference type="ChEBI" id="CHEBI:30616"/>
    </ligand>
</feature>
<dbReference type="RefSeq" id="WP_072674640.1">
    <property type="nucleotide sequence ID" value="NZ_FRDF01000010.1"/>
</dbReference>
<keyword evidence="12" id="KW-1185">Reference proteome</keyword>
<evidence type="ECO:0000256" key="5">
    <source>
        <dbReference type="ARBA" id="ARBA00022840"/>
    </source>
</evidence>
<evidence type="ECO:0000256" key="3">
    <source>
        <dbReference type="ARBA" id="ARBA00022598"/>
    </source>
</evidence>
<dbReference type="InterPro" id="IPR000924">
    <property type="entry name" value="Glu/Gln-tRNA-synth"/>
</dbReference>
<sequence length="454" mass="50338">MSTITRFAPSPTGRLHVGNIRTALHNWMLAKKNGGSFILRIDDTDAMRSREEHVDAIRADLTWLGLDWDREERQQDRLDRYEDAFRALKAAGRIYPCYETAQELEVKRKIQLGRGLPPIYDRASFGLSAAERASKEAGGTPAHWRFLLDHGEPITWDDGIRGPQKFDPAQLSDPVIRRADGSWLYMMPSAVDDIDMGITQVLRGEDHVSNTAVQIQIFTALFAAGFAATESAAKKIPVFAHEALLVGREGKLSKRLGSLGCDAFREREIEPEAIIALLARLGTSMPVEPIADRTTLVESFDLSTFGRAPAKFDEQDLERLNAAIVHQLSYEAVRTRLPEGMDEAGWHAIRPNLANIGEANEWWQLVTGPVSQPEFTADDRAYLAAAATMLAWGGDPWQQLTHALKEATGRKGRALFLPLRQALTGMDHGPDMAELLPLIGETEARTRLERAAGG</sequence>
<dbReference type="OrthoDB" id="9807503at2"/>
<feature type="short sequence motif" description="'KMSKS' region" evidence="8">
    <location>
        <begin position="251"/>
        <end position="255"/>
    </location>
</feature>
<dbReference type="HAMAP" id="MF_00022">
    <property type="entry name" value="Glu_tRNA_synth_type1"/>
    <property type="match status" value="1"/>
</dbReference>
<keyword evidence="6 8" id="KW-0648">Protein biosynthesis</keyword>
<dbReference type="SUPFAM" id="SSF52374">
    <property type="entry name" value="Nucleotidylyl transferase"/>
    <property type="match status" value="1"/>
</dbReference>
<dbReference type="PANTHER" id="PTHR43311:SF2">
    <property type="entry name" value="GLUTAMATE--TRNA LIGASE, MITOCHONDRIAL-RELATED"/>
    <property type="match status" value="1"/>
</dbReference>
<evidence type="ECO:0000256" key="6">
    <source>
        <dbReference type="ARBA" id="ARBA00022917"/>
    </source>
</evidence>
<dbReference type="AlphaFoldDB" id="A0A1M7SLG8"/>
<comment type="catalytic activity">
    <reaction evidence="8">
        <text>tRNA(Glu) + L-glutamate + ATP = L-glutamyl-tRNA(Glu) + AMP + diphosphate</text>
        <dbReference type="Rhea" id="RHEA:23540"/>
        <dbReference type="Rhea" id="RHEA-COMP:9663"/>
        <dbReference type="Rhea" id="RHEA-COMP:9680"/>
        <dbReference type="ChEBI" id="CHEBI:29985"/>
        <dbReference type="ChEBI" id="CHEBI:30616"/>
        <dbReference type="ChEBI" id="CHEBI:33019"/>
        <dbReference type="ChEBI" id="CHEBI:78442"/>
        <dbReference type="ChEBI" id="CHEBI:78520"/>
        <dbReference type="ChEBI" id="CHEBI:456215"/>
        <dbReference type="EC" id="6.1.1.17"/>
    </reaction>
</comment>
<comment type="similarity">
    <text evidence="1 8">Belongs to the class-I aminoacyl-tRNA synthetase family. Glutamate--tRNA ligase type 1 subfamily.</text>
</comment>
<evidence type="ECO:0000256" key="1">
    <source>
        <dbReference type="ARBA" id="ARBA00007894"/>
    </source>
</evidence>
<dbReference type="SUPFAM" id="SSF48163">
    <property type="entry name" value="An anticodon-binding domain of class I aminoacyl-tRNA synthetases"/>
    <property type="match status" value="1"/>
</dbReference>
<dbReference type="PANTHER" id="PTHR43311">
    <property type="entry name" value="GLUTAMATE--TRNA LIGASE"/>
    <property type="match status" value="1"/>
</dbReference>
<comment type="subunit">
    <text evidence="8">Monomer.</text>
</comment>
<keyword evidence="4 8" id="KW-0547">Nucleotide-binding</keyword>
<evidence type="ECO:0000313" key="11">
    <source>
        <dbReference type="EMBL" id="SHN59305.1"/>
    </source>
</evidence>
<evidence type="ECO:0000256" key="8">
    <source>
        <dbReference type="HAMAP-Rule" id="MF_00022"/>
    </source>
</evidence>